<dbReference type="Gene3D" id="1.20.5.4130">
    <property type="match status" value="1"/>
</dbReference>
<dbReference type="GO" id="GO:0005524">
    <property type="term" value="F:ATP binding"/>
    <property type="evidence" value="ECO:0007669"/>
    <property type="project" value="UniProtKB-KW"/>
</dbReference>
<dbReference type="GO" id="GO:0043531">
    <property type="term" value="F:ADP binding"/>
    <property type="evidence" value="ECO:0007669"/>
    <property type="project" value="InterPro"/>
</dbReference>
<dbReference type="InterPro" id="IPR036388">
    <property type="entry name" value="WH-like_DNA-bd_sf"/>
</dbReference>
<sequence>MEAVSAIGGSVLSAFFQSLFDKLTSTDFLKYVREGEVLVQLQKWENWLKRIHAVLEDAEEKQMTNLSVKIWVTDLRDLAYDLEDVLDELATEVHRRKFDEIPLSRASKLQKIFHRISFGVNLKNTVKFSAEMVSKIEGITARVDEIIEQKDWLKLGESSTRSVRHVRERIPATSLVNEAKIYGRDEEKKAILEFLKAEASYENVSVLPIVGMGGIGKTTLAQLIYNDPALKFDLKVWVSVGEDFDVLRLSKVILQSVGEIFDAKDLNLRLVKLKEIFSRRKFLIVLDDVWNEDYDLWTLFRSPFEHGAMGSRIIVTTRNQEISLMMGNVPAFNLKELSYNDCLSVFAQHALGTTHFDEHSNLKKMGEEIVKKCQGLPLAAKTLGGLLRGKRNCTVWAQLLNSKIWGFSEHTSGIFPALLLSYHHLPSHLKRCFAYCAIFPKGFQFDENELVLLWMAEGFLQQPKAMKQMEVLGREYFHDLVSRSLFQQSTNNKRLYVMHDLISDLAQYVSGETCFNLDDKFNSEKSYAMVRHSSFTRRTYDTSQRFEGFYKMKSLRTFLALPLFSSWYQHCYLSSTVINDLVPKLKCLRVLSLAGYWLAELPSSIAALKHLRFLNLSYTAIEQIPESYCQLINLQTLILRGCLKLIKLPSGISNLINLRYVDIRDTDGLQEMPPYIGNLTKLHTLNKFIVGEGSGLRITELMKFSNLQGQLRITGLQNVMNIQDAELACLKEKPGLHELDFDWIEDVHGFQNEINELQVLKSLQPHENIRKVSVTSYGGRIFPSWIGDPSFINMVELELCNCWKITSLPSLWQLRLLKHLSIEGMDSVKELGVDFSGYGFLCLETLSIKNMLKWEQWSWSCGLNEETVAIFPNLHELAITNCPKLVGKLPRSLGSLRKLYLCYCHQLAYLPKKLPSLYELYVEECPKEVLRSISDLSSLTIIRITRIPKIRSLPKELIQALVALEDLDIADCSELMYLWQDGANLSKLACLKFLQIRMCQQLMLLAEDEEGHLPCNLEVLTIGRCENLEKLPNVLNSLTSLKELTVYGCPKLTSFPATSLHYTLKCLEIRDCDSLDSLPKGIMVSGNDSKATSHLETLYVEGCPSLKYSSSDQFSYSLRILSICYCTTKLLESLYQLRHLTVLSISSSPMLELFSERRLFIPSLLSFTLSSCENLRSLPNHLHKLTSLQNLEISDCHSLVSFPEGGLPPNLITFKIRNCKNLTQQMSEWGLDRLSSLKRLEVDTTSPSTDFVSFPDYEGLHLPASLIFVFIKGFKNLKSISGSLHKLTCLEDLWIVSCPKLQYLPEDCLPPTLQILAIESCPLLKGRLLKEKGDYWPIIARIPYVKI</sequence>
<keyword evidence="5" id="KW-0067">ATP-binding</keyword>
<organism evidence="10 11">
    <name type="scientific">Hevea brasiliensis</name>
    <name type="common">Para rubber tree</name>
    <name type="synonym">Siphonia brasiliensis</name>
    <dbReference type="NCBI Taxonomy" id="3981"/>
    <lineage>
        <taxon>Eukaryota</taxon>
        <taxon>Viridiplantae</taxon>
        <taxon>Streptophyta</taxon>
        <taxon>Embryophyta</taxon>
        <taxon>Tracheophyta</taxon>
        <taxon>Spermatophyta</taxon>
        <taxon>Magnoliopsida</taxon>
        <taxon>eudicotyledons</taxon>
        <taxon>Gunneridae</taxon>
        <taxon>Pentapetalae</taxon>
        <taxon>rosids</taxon>
        <taxon>fabids</taxon>
        <taxon>Malpighiales</taxon>
        <taxon>Euphorbiaceae</taxon>
        <taxon>Crotonoideae</taxon>
        <taxon>Micrandreae</taxon>
        <taxon>Hevea</taxon>
    </lineage>
</organism>
<evidence type="ECO:0000256" key="4">
    <source>
        <dbReference type="ARBA" id="ARBA00022821"/>
    </source>
</evidence>
<dbReference type="Gene3D" id="1.10.10.10">
    <property type="entry name" value="Winged helix-like DNA-binding domain superfamily/Winged helix DNA-binding domain"/>
    <property type="match status" value="1"/>
</dbReference>
<dbReference type="GO" id="GO:0006952">
    <property type="term" value="P:defense response"/>
    <property type="evidence" value="ECO:0007669"/>
    <property type="project" value="UniProtKB-KW"/>
</dbReference>
<dbReference type="FunFam" id="1.10.10.10:FF:000322">
    <property type="entry name" value="Probable disease resistance protein At1g63360"/>
    <property type="match status" value="1"/>
</dbReference>
<evidence type="ECO:0000256" key="2">
    <source>
        <dbReference type="ARBA" id="ARBA00022737"/>
    </source>
</evidence>
<dbReference type="PRINTS" id="PR00364">
    <property type="entry name" value="DISEASERSIST"/>
</dbReference>
<dbReference type="InterPro" id="IPR032675">
    <property type="entry name" value="LRR_dom_sf"/>
</dbReference>
<dbReference type="GO" id="GO:0051707">
    <property type="term" value="P:response to other organism"/>
    <property type="evidence" value="ECO:0007669"/>
    <property type="project" value="UniProtKB-ARBA"/>
</dbReference>
<dbReference type="EMBL" id="JAAGAX010000003">
    <property type="protein sequence ID" value="KAF2319657.1"/>
    <property type="molecule type" value="Genomic_DNA"/>
</dbReference>
<dbReference type="Pfam" id="PF23559">
    <property type="entry name" value="WHD_DRP"/>
    <property type="match status" value="1"/>
</dbReference>
<feature type="domain" description="R13L1/DRL21-like LRR repeat region" evidence="9">
    <location>
        <begin position="698"/>
        <end position="825"/>
    </location>
</feature>
<keyword evidence="2" id="KW-0677">Repeat</keyword>
<dbReference type="InterPro" id="IPR056789">
    <property type="entry name" value="LRR_R13L1-DRL21"/>
</dbReference>
<protein>
    <submittedName>
        <fullName evidence="10">Uncharacterized protein</fullName>
    </submittedName>
</protein>
<dbReference type="CDD" id="cd14798">
    <property type="entry name" value="RX-CC_like"/>
    <property type="match status" value="1"/>
</dbReference>
<name>A0A6A6N2L6_HEVBR</name>
<dbReference type="SUPFAM" id="SSF52047">
    <property type="entry name" value="RNI-like"/>
    <property type="match status" value="1"/>
</dbReference>
<dbReference type="InterPro" id="IPR058922">
    <property type="entry name" value="WHD_DRP"/>
</dbReference>
<evidence type="ECO:0000259" key="6">
    <source>
        <dbReference type="Pfam" id="PF00931"/>
    </source>
</evidence>
<dbReference type="InterPro" id="IPR038005">
    <property type="entry name" value="RX-like_CC"/>
</dbReference>
<dbReference type="Gene3D" id="1.10.8.430">
    <property type="entry name" value="Helical domain of apoptotic protease-activating factors"/>
    <property type="match status" value="1"/>
</dbReference>
<dbReference type="PANTHER" id="PTHR36766">
    <property type="entry name" value="PLANT BROAD-SPECTRUM MILDEW RESISTANCE PROTEIN RPW8"/>
    <property type="match status" value="1"/>
</dbReference>
<feature type="domain" description="Disease resistance protein winged helix" evidence="8">
    <location>
        <begin position="438"/>
        <end position="506"/>
    </location>
</feature>
<keyword evidence="11" id="KW-1185">Reference proteome</keyword>
<feature type="domain" description="NB-ARC" evidence="6">
    <location>
        <begin position="186"/>
        <end position="350"/>
    </location>
</feature>
<dbReference type="InterPro" id="IPR002182">
    <property type="entry name" value="NB-ARC"/>
</dbReference>
<dbReference type="InterPro" id="IPR041118">
    <property type="entry name" value="Rx_N"/>
</dbReference>
<keyword evidence="1" id="KW-0433">Leucine-rich repeat</keyword>
<accession>A0A6A6N2L6</accession>
<feature type="domain" description="Disease resistance N-terminal" evidence="7">
    <location>
        <begin position="12"/>
        <end position="110"/>
    </location>
</feature>
<dbReference type="InterPro" id="IPR042197">
    <property type="entry name" value="Apaf_helical"/>
</dbReference>
<dbReference type="InterPro" id="IPR027417">
    <property type="entry name" value="P-loop_NTPase"/>
</dbReference>
<gene>
    <name evidence="10" type="ORF">GH714_017867</name>
</gene>
<comment type="caution">
    <text evidence="10">The sequence shown here is derived from an EMBL/GenBank/DDBJ whole genome shotgun (WGS) entry which is preliminary data.</text>
</comment>
<evidence type="ECO:0000259" key="9">
    <source>
        <dbReference type="Pfam" id="PF25019"/>
    </source>
</evidence>
<dbReference type="SUPFAM" id="SSF52540">
    <property type="entry name" value="P-loop containing nucleoside triphosphate hydrolases"/>
    <property type="match status" value="1"/>
</dbReference>
<keyword evidence="4" id="KW-0611">Plant defense</keyword>
<evidence type="ECO:0000256" key="5">
    <source>
        <dbReference type="ARBA" id="ARBA00022840"/>
    </source>
</evidence>
<evidence type="ECO:0000313" key="11">
    <source>
        <dbReference type="Proteomes" id="UP000467840"/>
    </source>
</evidence>
<dbReference type="Gene3D" id="3.80.10.10">
    <property type="entry name" value="Ribonuclease Inhibitor"/>
    <property type="match status" value="4"/>
</dbReference>
<dbReference type="Pfam" id="PF00931">
    <property type="entry name" value="NB-ARC"/>
    <property type="match status" value="1"/>
</dbReference>
<dbReference type="Pfam" id="PF25019">
    <property type="entry name" value="LRR_R13L1-DRL21"/>
    <property type="match status" value="1"/>
</dbReference>
<dbReference type="PANTHER" id="PTHR36766:SF51">
    <property type="entry name" value="DISEASE RESISTANCE RPP13-LIKE PROTEIN 1"/>
    <property type="match status" value="1"/>
</dbReference>
<dbReference type="Proteomes" id="UP000467840">
    <property type="component" value="Chromosome 10"/>
</dbReference>
<proteinExistence type="predicted"/>
<dbReference type="Gene3D" id="3.40.50.300">
    <property type="entry name" value="P-loop containing nucleotide triphosphate hydrolases"/>
    <property type="match status" value="1"/>
</dbReference>
<evidence type="ECO:0000313" key="10">
    <source>
        <dbReference type="EMBL" id="KAF2319657.1"/>
    </source>
</evidence>
<reference evidence="10 11" key="1">
    <citation type="journal article" date="2020" name="Mol. Plant">
        <title>The Chromosome-Based Rubber Tree Genome Provides New Insights into Spurge Genome Evolution and Rubber Biosynthesis.</title>
        <authorList>
            <person name="Liu J."/>
            <person name="Shi C."/>
            <person name="Shi C.C."/>
            <person name="Li W."/>
            <person name="Zhang Q.J."/>
            <person name="Zhang Y."/>
            <person name="Li K."/>
            <person name="Lu H.F."/>
            <person name="Shi C."/>
            <person name="Zhu S.T."/>
            <person name="Xiao Z.Y."/>
            <person name="Nan H."/>
            <person name="Yue Y."/>
            <person name="Zhu X.G."/>
            <person name="Wu Y."/>
            <person name="Hong X.N."/>
            <person name="Fan G.Y."/>
            <person name="Tong Y."/>
            <person name="Zhang D."/>
            <person name="Mao C.L."/>
            <person name="Liu Y.L."/>
            <person name="Hao S.J."/>
            <person name="Liu W.Q."/>
            <person name="Lv M.Q."/>
            <person name="Zhang H.B."/>
            <person name="Liu Y."/>
            <person name="Hu-Tang G.R."/>
            <person name="Wang J.P."/>
            <person name="Wang J.H."/>
            <person name="Sun Y.H."/>
            <person name="Ni S.B."/>
            <person name="Chen W.B."/>
            <person name="Zhang X.C."/>
            <person name="Jiao Y.N."/>
            <person name="Eichler E.E."/>
            <person name="Li G.H."/>
            <person name="Liu X."/>
            <person name="Gao L.Z."/>
        </authorList>
    </citation>
    <scope>NUCLEOTIDE SEQUENCE [LARGE SCALE GENOMIC DNA]</scope>
    <source>
        <strain evidence="11">cv. GT1</strain>
        <tissue evidence="10">Leaf</tissue>
    </source>
</reference>
<evidence type="ECO:0000256" key="3">
    <source>
        <dbReference type="ARBA" id="ARBA00022741"/>
    </source>
</evidence>
<dbReference type="SUPFAM" id="SSF52058">
    <property type="entry name" value="L domain-like"/>
    <property type="match status" value="2"/>
</dbReference>
<evidence type="ECO:0000256" key="1">
    <source>
        <dbReference type="ARBA" id="ARBA00022614"/>
    </source>
</evidence>
<keyword evidence="3" id="KW-0547">Nucleotide-binding</keyword>
<dbReference type="Pfam" id="PF18052">
    <property type="entry name" value="Rx_N"/>
    <property type="match status" value="1"/>
</dbReference>
<evidence type="ECO:0000259" key="7">
    <source>
        <dbReference type="Pfam" id="PF18052"/>
    </source>
</evidence>
<evidence type="ECO:0000259" key="8">
    <source>
        <dbReference type="Pfam" id="PF23559"/>
    </source>
</evidence>